<feature type="compositionally biased region" description="Polar residues" evidence="1">
    <location>
        <begin position="682"/>
        <end position="693"/>
    </location>
</feature>
<gene>
    <name evidence="3" type="ORF">SCODWIG_03764</name>
</gene>
<dbReference type="PANTHER" id="PTHR11188">
    <property type="entry name" value="ARRESTIN DOMAIN CONTAINING PROTEIN"/>
    <property type="match status" value="1"/>
</dbReference>
<evidence type="ECO:0000256" key="1">
    <source>
        <dbReference type="SAM" id="MobiDB-lite"/>
    </source>
</evidence>
<dbReference type="EMBL" id="UFAJ01001055">
    <property type="protein sequence ID" value="SSD62003.1"/>
    <property type="molecule type" value="Genomic_DNA"/>
</dbReference>
<dbReference type="GO" id="GO:0005829">
    <property type="term" value="C:cytosol"/>
    <property type="evidence" value="ECO:0007669"/>
    <property type="project" value="TreeGrafter"/>
</dbReference>
<feature type="region of interest" description="Disordered" evidence="1">
    <location>
        <begin position="660"/>
        <end position="693"/>
    </location>
</feature>
<evidence type="ECO:0000313" key="4">
    <source>
        <dbReference type="Proteomes" id="UP000262825"/>
    </source>
</evidence>
<dbReference type="SMART" id="SM01017">
    <property type="entry name" value="Arrestin_C"/>
    <property type="match status" value="1"/>
</dbReference>
<dbReference type="InterPro" id="IPR011022">
    <property type="entry name" value="Arrestin_C-like"/>
</dbReference>
<dbReference type="GO" id="GO:0070086">
    <property type="term" value="P:ubiquitin-dependent endocytosis"/>
    <property type="evidence" value="ECO:0007669"/>
    <property type="project" value="TreeGrafter"/>
</dbReference>
<organism evidence="3 4">
    <name type="scientific">Saccharomycodes ludwigii</name>
    <dbReference type="NCBI Taxonomy" id="36035"/>
    <lineage>
        <taxon>Eukaryota</taxon>
        <taxon>Fungi</taxon>
        <taxon>Dikarya</taxon>
        <taxon>Ascomycota</taxon>
        <taxon>Saccharomycotina</taxon>
        <taxon>Saccharomycetes</taxon>
        <taxon>Saccharomycodales</taxon>
        <taxon>Saccharomycodaceae</taxon>
        <taxon>Saccharomycodes</taxon>
    </lineage>
</organism>
<feature type="compositionally biased region" description="Low complexity" evidence="1">
    <location>
        <begin position="660"/>
        <end position="671"/>
    </location>
</feature>
<dbReference type="AlphaFoldDB" id="A0A376BBE0"/>
<keyword evidence="4" id="KW-1185">Reference proteome</keyword>
<protein>
    <recommendedName>
        <fullName evidence="2">Arrestin C-terminal-like domain-containing protein</fullName>
    </recommendedName>
</protein>
<feature type="domain" description="Arrestin C-terminal-like" evidence="2">
    <location>
        <begin position="79"/>
        <end position="249"/>
    </location>
</feature>
<dbReference type="VEuPathDB" id="FungiDB:SCODWIG_03764"/>
<dbReference type="PANTHER" id="PTHR11188:SF174">
    <property type="entry name" value="ARRESTIN-RELATED TRAFFICKING ADAPTER 10-RELATED"/>
    <property type="match status" value="1"/>
</dbReference>
<dbReference type="InterPro" id="IPR018247">
    <property type="entry name" value="EF_Hand_1_Ca_BS"/>
</dbReference>
<reference evidence="4" key="1">
    <citation type="submission" date="2018-06" db="EMBL/GenBank/DDBJ databases">
        <authorList>
            <person name="Guldener U."/>
        </authorList>
    </citation>
    <scope>NUCLEOTIDE SEQUENCE [LARGE SCALE GENOMIC DNA]</scope>
    <source>
        <strain evidence="4">UTAD17</strain>
    </source>
</reference>
<sequence>MPLPAPLRATTTTTQLIPLSYPETIKATFGSVEYFLEVLIERTGTFKSNIHYKHPIKIIRTQSDSSVEETEPISIVRDWEDQLHYDILIASKDIVLDAFLPISFNLTPLDKVSLHRVRIYLTETMEYYCKFKKVHRLEPTKKFLLCELKAPPLPKLPKDKNKNKAKNLGNLLEDNNKNGYITYKEFDFQVYVPEVLNSQNRVHPDTTYENIKANHWIKVCLRLSKLVDGKQKHFEISIDSPIHVLDKQCSHANTLLPSYTSHLSIPSFIHNTTTTTNNNNNNNNNNTVASGNNAVNSPSVTQYHGSNLYFPKEILYSPLLSPNVEPININGHHNNAMSLISLNDNRHTSNNNNNHHHHRKAVLGISSSRNASVEDFILHSPELRSNIYTPDNLKAELMSPQAVPLGSPTLSPTLSPVIPTSTTPPPPFSEEPSNPPTYADVLKKDGIIPRKGAITTSNSNTSTTENERDFAEGFNFHHSAFPALAPQMRKSNSVSYGNVGDNYNSNGHNLYNDISTVLLNSNDPVHLSPSVSPLKPMASPTSKPTLLKNDKEVDIENFLLKPNSPKKSTDNHNDNQLSDEGDLSAISSLSGSPINSTGLLRKSMDSGISTSSSMISNTNANVGSHNNHGNHLDVPGKRLSTDSDDGGMVPLLQRISRQNTNTTESPTTYTEGRLHNAGNLRFSPSPTRSTNNRNSVYNNTGMDSEMYNSNQLGNANAGRYVEGHGHAKVNNPFAASEESFLDKYSKVEDASIDLAALLSRSAETTPQHLLLRKHDQCKYANANNGSNVAARKNVPTNDTNNKLHCHNSNASSGSSNNVMFELNSEGGNSNNTDIINKENYSNYGNKNLELNDAESGLNASFNAKEKYGLKYVQENDILNDFSSMMK</sequence>
<dbReference type="Pfam" id="PF02752">
    <property type="entry name" value="Arrestin_C"/>
    <property type="match status" value="1"/>
</dbReference>
<feature type="region of interest" description="Disordered" evidence="1">
    <location>
        <begin position="529"/>
        <end position="615"/>
    </location>
</feature>
<accession>A0A376BBE0</accession>
<dbReference type="PROSITE" id="PS00018">
    <property type="entry name" value="EF_HAND_1"/>
    <property type="match status" value="1"/>
</dbReference>
<feature type="compositionally biased region" description="Low complexity" evidence="1">
    <location>
        <begin position="605"/>
        <end position="615"/>
    </location>
</feature>
<dbReference type="InterPro" id="IPR050357">
    <property type="entry name" value="Arrestin_domain-protein"/>
</dbReference>
<name>A0A376BBE0_9ASCO</name>
<dbReference type="GO" id="GO:0031625">
    <property type="term" value="F:ubiquitin protein ligase binding"/>
    <property type="evidence" value="ECO:0007669"/>
    <property type="project" value="TreeGrafter"/>
</dbReference>
<evidence type="ECO:0000313" key="3">
    <source>
        <dbReference type="EMBL" id="SSD62003.1"/>
    </source>
</evidence>
<feature type="compositionally biased region" description="Low complexity" evidence="1">
    <location>
        <begin position="807"/>
        <end position="817"/>
    </location>
</feature>
<feature type="compositionally biased region" description="Polar residues" evidence="1">
    <location>
        <begin position="585"/>
        <end position="598"/>
    </location>
</feature>
<feature type="region of interest" description="Disordered" evidence="1">
    <location>
        <begin position="783"/>
        <end position="833"/>
    </location>
</feature>
<proteinExistence type="predicted"/>
<dbReference type="Proteomes" id="UP000262825">
    <property type="component" value="Unassembled WGS sequence"/>
</dbReference>
<dbReference type="GO" id="GO:0030674">
    <property type="term" value="F:protein-macromolecule adaptor activity"/>
    <property type="evidence" value="ECO:0007669"/>
    <property type="project" value="TreeGrafter"/>
</dbReference>
<evidence type="ECO:0000259" key="2">
    <source>
        <dbReference type="SMART" id="SM01017"/>
    </source>
</evidence>